<gene>
    <name evidence="1" type="ORF">J2W31_006778</name>
</gene>
<dbReference type="SUPFAM" id="SSF52540">
    <property type="entry name" value="P-loop containing nucleoside triphosphate hydrolases"/>
    <property type="match status" value="1"/>
</dbReference>
<dbReference type="Proteomes" id="UP001242045">
    <property type="component" value="Unassembled WGS sequence"/>
</dbReference>
<organism evidence="1 2">
    <name type="scientific">Variovorax boronicumulans</name>
    <dbReference type="NCBI Taxonomy" id="436515"/>
    <lineage>
        <taxon>Bacteria</taxon>
        <taxon>Pseudomonadati</taxon>
        <taxon>Pseudomonadota</taxon>
        <taxon>Betaproteobacteria</taxon>
        <taxon>Burkholderiales</taxon>
        <taxon>Comamonadaceae</taxon>
        <taxon>Variovorax</taxon>
    </lineage>
</organism>
<dbReference type="EMBL" id="JAUSRD010000031">
    <property type="protein sequence ID" value="MDP9897631.1"/>
    <property type="molecule type" value="Genomic_DNA"/>
</dbReference>
<proteinExistence type="predicted"/>
<dbReference type="Gene3D" id="3.40.50.300">
    <property type="entry name" value="P-loop containing nucleotide triphosphate hydrolases"/>
    <property type="match status" value="1"/>
</dbReference>
<sequence length="172" mass="18633">MFIHGPVASGKLTIARELGRLSGLAVFHNHLVVDAVAAVFPFGSEPFIRLREQMWLAMMREAAVAGHSLVFTFAPEPSVAPDFPQRAAQAVANAGGSTAFVRLTLSRDAQEKRIDAASRAEFGKLRSLALLKELRTQFEQAERAMPPAELTIDTTATPPDEAARQIARVLAL</sequence>
<evidence type="ECO:0000313" key="1">
    <source>
        <dbReference type="EMBL" id="MDP9897631.1"/>
    </source>
</evidence>
<dbReference type="AlphaFoldDB" id="A0AAW8DCW2"/>
<evidence type="ECO:0000313" key="2">
    <source>
        <dbReference type="Proteomes" id="UP001242045"/>
    </source>
</evidence>
<reference evidence="1" key="1">
    <citation type="submission" date="2023-07" db="EMBL/GenBank/DDBJ databases">
        <title>Sorghum-associated microbial communities from plants grown in Nebraska, USA.</title>
        <authorList>
            <person name="Schachtman D."/>
        </authorList>
    </citation>
    <scope>NUCLEOTIDE SEQUENCE</scope>
    <source>
        <strain evidence="1">DS3754</strain>
    </source>
</reference>
<accession>A0AAW8DCW2</accession>
<dbReference type="InterPro" id="IPR027417">
    <property type="entry name" value="P-loop_NTPase"/>
</dbReference>
<name>A0AAW8DCW2_9BURK</name>
<dbReference type="RefSeq" id="WP_307510634.1">
    <property type="nucleotide sequence ID" value="NZ_JAUSRD010000031.1"/>
</dbReference>
<evidence type="ECO:0008006" key="3">
    <source>
        <dbReference type="Google" id="ProtNLM"/>
    </source>
</evidence>
<comment type="caution">
    <text evidence="1">The sequence shown here is derived from an EMBL/GenBank/DDBJ whole genome shotgun (WGS) entry which is preliminary data.</text>
</comment>
<protein>
    <recommendedName>
        <fullName evidence="3">Shikimate kinase</fullName>
    </recommendedName>
</protein>